<dbReference type="AlphaFoldDB" id="A0A9W6P2X8"/>
<dbReference type="PANTHER" id="PTHR43289">
    <property type="entry name" value="MITOGEN-ACTIVATED PROTEIN KINASE KINASE KINASE 20-RELATED"/>
    <property type="match status" value="1"/>
</dbReference>
<dbReference type="PROSITE" id="PS00108">
    <property type="entry name" value="PROTEIN_KINASE_ST"/>
    <property type="match status" value="1"/>
</dbReference>
<keyword evidence="4" id="KW-0067">ATP-binding</keyword>
<name>A0A9W6P2X8_9ACTN</name>
<dbReference type="GO" id="GO:0005524">
    <property type="term" value="F:ATP binding"/>
    <property type="evidence" value="ECO:0007669"/>
    <property type="project" value="UniProtKB-KW"/>
</dbReference>
<gene>
    <name evidence="8" type="ORF">Nans01_06110</name>
</gene>
<keyword evidence="1" id="KW-0808">Transferase</keyword>
<keyword evidence="6" id="KW-1133">Transmembrane helix</keyword>
<dbReference type="InterPro" id="IPR008271">
    <property type="entry name" value="Ser/Thr_kinase_AS"/>
</dbReference>
<reference evidence="8" key="1">
    <citation type="submission" date="2023-02" db="EMBL/GenBank/DDBJ databases">
        <title>Nocardiopsis ansamitocini NBRC 112285.</title>
        <authorList>
            <person name="Ichikawa N."/>
            <person name="Sato H."/>
            <person name="Tonouchi N."/>
        </authorList>
    </citation>
    <scope>NUCLEOTIDE SEQUENCE</scope>
    <source>
        <strain evidence="8">NBRC 112285</strain>
    </source>
</reference>
<organism evidence="8 9">
    <name type="scientific">Nocardiopsis ansamitocini</name>
    <dbReference type="NCBI Taxonomy" id="1670832"/>
    <lineage>
        <taxon>Bacteria</taxon>
        <taxon>Bacillati</taxon>
        <taxon>Actinomycetota</taxon>
        <taxon>Actinomycetes</taxon>
        <taxon>Streptosporangiales</taxon>
        <taxon>Nocardiopsidaceae</taxon>
        <taxon>Nocardiopsis</taxon>
    </lineage>
</organism>
<keyword evidence="2" id="KW-0547">Nucleotide-binding</keyword>
<feature type="domain" description="Protein kinase" evidence="7">
    <location>
        <begin position="18"/>
        <end position="265"/>
    </location>
</feature>
<keyword evidence="9" id="KW-1185">Reference proteome</keyword>
<dbReference type="PANTHER" id="PTHR43289:SF34">
    <property type="entry name" value="SERINE_THREONINE-PROTEIN KINASE YBDM-RELATED"/>
    <property type="match status" value="1"/>
</dbReference>
<dbReference type="EMBL" id="BSQG01000001">
    <property type="protein sequence ID" value="GLU46260.1"/>
    <property type="molecule type" value="Genomic_DNA"/>
</dbReference>
<feature type="compositionally biased region" description="Pro residues" evidence="5">
    <location>
        <begin position="348"/>
        <end position="366"/>
    </location>
</feature>
<keyword evidence="6" id="KW-0472">Membrane</keyword>
<comment type="caution">
    <text evidence="8">The sequence shown here is derived from an EMBL/GenBank/DDBJ whole genome shotgun (WGS) entry which is preliminary data.</text>
</comment>
<accession>A0A9W6P2X8</accession>
<evidence type="ECO:0000256" key="5">
    <source>
        <dbReference type="SAM" id="MobiDB-lite"/>
    </source>
</evidence>
<dbReference type="InterPro" id="IPR011009">
    <property type="entry name" value="Kinase-like_dom_sf"/>
</dbReference>
<evidence type="ECO:0000256" key="1">
    <source>
        <dbReference type="ARBA" id="ARBA00022679"/>
    </source>
</evidence>
<dbReference type="Gene3D" id="3.30.200.20">
    <property type="entry name" value="Phosphorylase Kinase, domain 1"/>
    <property type="match status" value="1"/>
</dbReference>
<feature type="region of interest" description="Disordered" evidence="5">
    <location>
        <begin position="264"/>
        <end position="291"/>
    </location>
</feature>
<keyword evidence="3" id="KW-0418">Kinase</keyword>
<evidence type="ECO:0000313" key="8">
    <source>
        <dbReference type="EMBL" id="GLU46260.1"/>
    </source>
</evidence>
<dbReference type="GO" id="GO:0004674">
    <property type="term" value="F:protein serine/threonine kinase activity"/>
    <property type="evidence" value="ECO:0007669"/>
    <property type="project" value="TreeGrafter"/>
</dbReference>
<dbReference type="PROSITE" id="PS50011">
    <property type="entry name" value="PROTEIN_KINASE_DOM"/>
    <property type="match status" value="1"/>
</dbReference>
<dbReference type="Pfam" id="PF00069">
    <property type="entry name" value="Pkinase"/>
    <property type="match status" value="1"/>
</dbReference>
<dbReference type="SUPFAM" id="SSF56112">
    <property type="entry name" value="Protein kinase-like (PK-like)"/>
    <property type="match status" value="1"/>
</dbReference>
<protein>
    <recommendedName>
        <fullName evidence="7">Protein kinase domain-containing protein</fullName>
    </recommendedName>
</protein>
<dbReference type="RefSeq" id="WP_285757110.1">
    <property type="nucleotide sequence ID" value="NZ_BSQG01000001.1"/>
</dbReference>
<evidence type="ECO:0000313" key="9">
    <source>
        <dbReference type="Proteomes" id="UP001165092"/>
    </source>
</evidence>
<evidence type="ECO:0000256" key="6">
    <source>
        <dbReference type="SAM" id="Phobius"/>
    </source>
</evidence>
<feature type="transmembrane region" description="Helical" evidence="6">
    <location>
        <begin position="404"/>
        <end position="426"/>
    </location>
</feature>
<dbReference type="Proteomes" id="UP001165092">
    <property type="component" value="Unassembled WGS sequence"/>
</dbReference>
<dbReference type="CDD" id="cd14014">
    <property type="entry name" value="STKc_PknB_like"/>
    <property type="match status" value="1"/>
</dbReference>
<proteinExistence type="predicted"/>
<sequence length="458" mass="46359">MTATAPLLDSDPQRVGAYTLTARLGEGGQGVVYLGTDARGGLAAVKLLHTDLLHDFALRAQLVKEVETARRVARFCTAQVLDADVTGDPPYVVSEFIDGPSLHAVIRDEGPLTGSRLERLAVGTITALAAIHRAGIVHRDFKPGNVLLGPDGPRVIDFGIARALDRSIHTDTIAGTPSYMAPEQVAGGTLGPEADVFAWGATIVFAATATPPHGQDSLPSVIHRVTTLPPDLGGLTGPLRALVEQCLAKDPAARPTAAAVLMSVLSGGTPPSPESPAEGTARPVPVPAELPTPTLQAGAMVAAGNRPPAVARRPEPSRPATAGPSTPFPPGAYAPVAHPATGGNGAPPGGPGTYPPGGPVAYPPRFAPLRSGPPTVPPAGQTNHPPSTGFARPRQAGAGRSSGVLLFLGILLLVGTVVAAGVAFYLSQQGGQSAPRSTLDPGMYGIGLAFSGRGGATG</sequence>
<evidence type="ECO:0000259" key="7">
    <source>
        <dbReference type="PROSITE" id="PS50011"/>
    </source>
</evidence>
<dbReference type="InterPro" id="IPR000719">
    <property type="entry name" value="Prot_kinase_dom"/>
</dbReference>
<dbReference type="Gene3D" id="1.10.510.10">
    <property type="entry name" value="Transferase(Phosphotransferase) domain 1"/>
    <property type="match status" value="1"/>
</dbReference>
<evidence type="ECO:0000256" key="2">
    <source>
        <dbReference type="ARBA" id="ARBA00022741"/>
    </source>
</evidence>
<evidence type="ECO:0000256" key="3">
    <source>
        <dbReference type="ARBA" id="ARBA00022777"/>
    </source>
</evidence>
<feature type="region of interest" description="Disordered" evidence="5">
    <location>
        <begin position="307"/>
        <end position="396"/>
    </location>
</feature>
<evidence type="ECO:0000256" key="4">
    <source>
        <dbReference type="ARBA" id="ARBA00022840"/>
    </source>
</evidence>
<keyword evidence="6" id="KW-0812">Transmembrane</keyword>